<keyword evidence="3" id="KW-1185">Reference proteome</keyword>
<comment type="caution">
    <text evidence="2">The sequence shown here is derived from an EMBL/GenBank/DDBJ whole genome shotgun (WGS) entry which is preliminary data.</text>
</comment>
<evidence type="ECO:0000256" key="1">
    <source>
        <dbReference type="SAM" id="MobiDB-lite"/>
    </source>
</evidence>
<evidence type="ECO:0000313" key="2">
    <source>
        <dbReference type="EMBL" id="KAJ8788437.1"/>
    </source>
</evidence>
<reference evidence="2 3" key="1">
    <citation type="submission" date="2022-11" db="EMBL/GenBank/DDBJ databases">
        <title>Whole genome sequence of Eschrichtius robustus ER-17-0199.</title>
        <authorList>
            <person name="Bruniche-Olsen A."/>
            <person name="Black A.N."/>
            <person name="Fields C.J."/>
            <person name="Walden K."/>
            <person name="Dewoody J.A."/>
        </authorList>
    </citation>
    <scope>NUCLEOTIDE SEQUENCE [LARGE SCALE GENOMIC DNA]</scope>
    <source>
        <strain evidence="2">ER-17-0199</strain>
        <tissue evidence="2">Blubber</tissue>
    </source>
</reference>
<feature type="region of interest" description="Disordered" evidence="1">
    <location>
        <begin position="14"/>
        <end position="45"/>
    </location>
</feature>
<sequence>MCPWQQCWAGRLPRAPAFKEDGPPGTDGALSVPARAPPARGPPADSATCRLLHGATCRLGPHPAQACPLPWATGTRLKDGFSPDGPPIAAPWGHGSTLDSGQPGPRGCCPGPLAQDSCHWAACEAPRGAGETLAEVSPPDLHTTGTVALIRQVWGLPPPGASASPSQARFLAGPGQRPLWSMGFGGGQSRAVPPCSKCPGPGELAHAGPGRARRIGSYPEWTPGQPPSLSPRNALGVAPSPSISLETRTLGRCGPRDRQPCPSPATPVAVTVGRDLGCCLVWPDTLGCCGLPSGATVAVGAPRG</sequence>
<dbReference type="AlphaFoldDB" id="A0AB34HB63"/>
<proteinExistence type="predicted"/>
<protein>
    <submittedName>
        <fullName evidence="2">Uncharacterized protein</fullName>
    </submittedName>
</protein>
<name>A0AB34HB63_ESCRO</name>
<dbReference type="EMBL" id="JAIQCJ010001608">
    <property type="protein sequence ID" value="KAJ8788437.1"/>
    <property type="molecule type" value="Genomic_DNA"/>
</dbReference>
<gene>
    <name evidence="2" type="ORF">J1605_022495</name>
</gene>
<organism evidence="2 3">
    <name type="scientific">Eschrichtius robustus</name>
    <name type="common">California gray whale</name>
    <name type="synonym">Eschrichtius gibbosus</name>
    <dbReference type="NCBI Taxonomy" id="9764"/>
    <lineage>
        <taxon>Eukaryota</taxon>
        <taxon>Metazoa</taxon>
        <taxon>Chordata</taxon>
        <taxon>Craniata</taxon>
        <taxon>Vertebrata</taxon>
        <taxon>Euteleostomi</taxon>
        <taxon>Mammalia</taxon>
        <taxon>Eutheria</taxon>
        <taxon>Laurasiatheria</taxon>
        <taxon>Artiodactyla</taxon>
        <taxon>Whippomorpha</taxon>
        <taxon>Cetacea</taxon>
        <taxon>Mysticeti</taxon>
        <taxon>Eschrichtiidae</taxon>
        <taxon>Eschrichtius</taxon>
    </lineage>
</organism>
<accession>A0AB34HB63</accession>
<evidence type="ECO:0000313" key="3">
    <source>
        <dbReference type="Proteomes" id="UP001159641"/>
    </source>
</evidence>
<dbReference type="Proteomes" id="UP001159641">
    <property type="component" value="Unassembled WGS sequence"/>
</dbReference>